<keyword evidence="4" id="KW-0547">Nucleotide-binding</keyword>
<keyword evidence="3" id="KW-0808">Transferase</keyword>
<dbReference type="PROSITE" id="PS00856">
    <property type="entry name" value="GUANYLATE_KINASE_1"/>
    <property type="match status" value="1"/>
</dbReference>
<dbReference type="InterPro" id="IPR008144">
    <property type="entry name" value="Guanylate_kin-like_dom"/>
</dbReference>
<evidence type="ECO:0000256" key="1">
    <source>
        <dbReference type="ARBA" id="ARBA00005790"/>
    </source>
</evidence>
<dbReference type="SMART" id="SM00072">
    <property type="entry name" value="GuKc"/>
    <property type="match status" value="1"/>
</dbReference>
<gene>
    <name evidence="8" type="ORF">V1264_011776</name>
</gene>
<accession>A0AAN9BVR5</accession>
<sequence>MLSMTISASRVLSRLRIGRLGAVTLKSTMANLVRPVVVSGPSGSGKSTLLTRLFKDYPDCFAFSVSHTTRKPRPGEEHGKDYYYVTMEEFEELIKNNGFLEHAQFSGNRYGTSKKSVQDILASGRLCVLDVEINGVKSIKAANMNPTPRFIFVKPPTFESLKSRLQGRGTETDESLQKRLDTAKEAMDFAEQAGAYDHIIVNDDVDVAYEKLKGILIEDITELQKTKLKAGK</sequence>
<keyword evidence="9" id="KW-1185">Reference proteome</keyword>
<evidence type="ECO:0000259" key="7">
    <source>
        <dbReference type="PROSITE" id="PS50052"/>
    </source>
</evidence>
<dbReference type="InterPro" id="IPR008145">
    <property type="entry name" value="GK/Ca_channel_bsu"/>
</dbReference>
<dbReference type="PANTHER" id="PTHR23117:SF13">
    <property type="entry name" value="GUANYLATE KINASE"/>
    <property type="match status" value="1"/>
</dbReference>
<dbReference type="Gene3D" id="3.30.63.10">
    <property type="entry name" value="Guanylate Kinase phosphate binding domain"/>
    <property type="match status" value="1"/>
</dbReference>
<dbReference type="Gene3D" id="3.40.50.300">
    <property type="entry name" value="P-loop containing nucleotide triphosphate hydrolases"/>
    <property type="match status" value="1"/>
</dbReference>
<dbReference type="CDD" id="cd00071">
    <property type="entry name" value="GMPK"/>
    <property type="match status" value="1"/>
</dbReference>
<name>A0AAN9BVR5_9CAEN</name>
<dbReference type="NCBIfam" id="TIGR03263">
    <property type="entry name" value="guanyl_kin"/>
    <property type="match status" value="1"/>
</dbReference>
<evidence type="ECO:0000256" key="2">
    <source>
        <dbReference type="ARBA" id="ARBA00012961"/>
    </source>
</evidence>
<dbReference type="EC" id="2.7.4.8" evidence="2"/>
<dbReference type="GO" id="GO:0005829">
    <property type="term" value="C:cytosol"/>
    <property type="evidence" value="ECO:0007669"/>
    <property type="project" value="TreeGrafter"/>
</dbReference>
<dbReference type="InterPro" id="IPR027417">
    <property type="entry name" value="P-loop_NTPase"/>
</dbReference>
<dbReference type="PROSITE" id="PS50052">
    <property type="entry name" value="GUANYLATE_KINASE_2"/>
    <property type="match status" value="1"/>
</dbReference>
<organism evidence="8 9">
    <name type="scientific">Littorina saxatilis</name>
    <dbReference type="NCBI Taxonomy" id="31220"/>
    <lineage>
        <taxon>Eukaryota</taxon>
        <taxon>Metazoa</taxon>
        <taxon>Spiralia</taxon>
        <taxon>Lophotrochozoa</taxon>
        <taxon>Mollusca</taxon>
        <taxon>Gastropoda</taxon>
        <taxon>Caenogastropoda</taxon>
        <taxon>Littorinimorpha</taxon>
        <taxon>Littorinoidea</taxon>
        <taxon>Littorinidae</taxon>
        <taxon>Littorina</taxon>
    </lineage>
</organism>
<dbReference type="PANTHER" id="PTHR23117">
    <property type="entry name" value="GUANYLATE KINASE-RELATED"/>
    <property type="match status" value="1"/>
</dbReference>
<proteinExistence type="inferred from homology"/>
<dbReference type="FunFam" id="3.40.50.300:FF:000776">
    <property type="entry name" value="Guanylate kinase 2"/>
    <property type="match status" value="1"/>
</dbReference>
<keyword evidence="5" id="KW-0418">Kinase</keyword>
<comment type="similarity">
    <text evidence="1">Belongs to the guanylate kinase family.</text>
</comment>
<feature type="domain" description="Guanylate kinase-like" evidence="7">
    <location>
        <begin position="33"/>
        <end position="217"/>
    </location>
</feature>
<comment type="caution">
    <text evidence="8">The sequence shown here is derived from an EMBL/GenBank/DDBJ whole genome shotgun (WGS) entry which is preliminary data.</text>
</comment>
<evidence type="ECO:0000256" key="5">
    <source>
        <dbReference type="ARBA" id="ARBA00022777"/>
    </source>
</evidence>
<dbReference type="HAMAP" id="MF_00328">
    <property type="entry name" value="Guanylate_kinase"/>
    <property type="match status" value="1"/>
</dbReference>
<dbReference type="GO" id="GO:0005524">
    <property type="term" value="F:ATP binding"/>
    <property type="evidence" value="ECO:0007669"/>
    <property type="project" value="UniProtKB-KW"/>
</dbReference>
<dbReference type="EMBL" id="JBAMIC010000002">
    <property type="protein sequence ID" value="KAK7112304.1"/>
    <property type="molecule type" value="Genomic_DNA"/>
</dbReference>
<reference evidence="8 9" key="1">
    <citation type="submission" date="2024-02" db="EMBL/GenBank/DDBJ databases">
        <title>Chromosome-scale genome assembly of the rough periwinkle Littorina saxatilis.</title>
        <authorList>
            <person name="De Jode A."/>
            <person name="Faria R."/>
            <person name="Formenti G."/>
            <person name="Sims Y."/>
            <person name="Smith T.P."/>
            <person name="Tracey A."/>
            <person name="Wood J.M.D."/>
            <person name="Zagrodzka Z.B."/>
            <person name="Johannesson K."/>
            <person name="Butlin R.K."/>
            <person name="Leder E.H."/>
        </authorList>
    </citation>
    <scope>NUCLEOTIDE SEQUENCE [LARGE SCALE GENOMIC DNA]</scope>
    <source>
        <strain evidence="8">Snail1</strain>
        <tissue evidence="8">Muscle</tissue>
    </source>
</reference>
<evidence type="ECO:0000256" key="3">
    <source>
        <dbReference type="ARBA" id="ARBA00022679"/>
    </source>
</evidence>
<dbReference type="SUPFAM" id="SSF52540">
    <property type="entry name" value="P-loop containing nucleoside triphosphate hydrolases"/>
    <property type="match status" value="1"/>
</dbReference>
<evidence type="ECO:0000256" key="6">
    <source>
        <dbReference type="ARBA" id="ARBA00022840"/>
    </source>
</evidence>
<dbReference type="Proteomes" id="UP001374579">
    <property type="component" value="Unassembled WGS sequence"/>
</dbReference>
<evidence type="ECO:0000256" key="4">
    <source>
        <dbReference type="ARBA" id="ARBA00022741"/>
    </source>
</evidence>
<dbReference type="InterPro" id="IPR020590">
    <property type="entry name" value="Guanylate_kinase_CS"/>
</dbReference>
<dbReference type="GO" id="GO:0004385">
    <property type="term" value="F:GMP kinase activity"/>
    <property type="evidence" value="ECO:0007669"/>
    <property type="project" value="UniProtKB-EC"/>
</dbReference>
<protein>
    <recommendedName>
        <fullName evidence="2">guanylate kinase</fullName>
        <ecNumber evidence="2">2.7.4.8</ecNumber>
    </recommendedName>
</protein>
<dbReference type="InterPro" id="IPR017665">
    <property type="entry name" value="Guanylate_kinase"/>
</dbReference>
<evidence type="ECO:0000313" key="8">
    <source>
        <dbReference type="EMBL" id="KAK7112304.1"/>
    </source>
</evidence>
<keyword evidence="6" id="KW-0067">ATP-binding</keyword>
<dbReference type="Pfam" id="PF00625">
    <property type="entry name" value="Guanylate_kin"/>
    <property type="match status" value="1"/>
</dbReference>
<evidence type="ECO:0000313" key="9">
    <source>
        <dbReference type="Proteomes" id="UP001374579"/>
    </source>
</evidence>
<dbReference type="AlphaFoldDB" id="A0AAN9BVR5"/>
<dbReference type="FunFam" id="3.30.63.10:FF:000002">
    <property type="entry name" value="Guanylate kinase 1"/>
    <property type="match status" value="1"/>
</dbReference>